<dbReference type="KEGG" id="xpo:XPG1_2689"/>
<evidence type="ECO:0000313" key="4">
    <source>
        <dbReference type="Proteomes" id="UP000032735"/>
    </source>
</evidence>
<dbReference type="HOGENOM" id="CLU_3298851_0_0_6"/>
<dbReference type="KEGG" id="xpo:XPG1_2184"/>
<dbReference type="EMBL" id="FO704551">
    <property type="protein sequence ID" value="CDG21839.1"/>
    <property type="molecule type" value="Genomic_DNA"/>
</dbReference>
<evidence type="ECO:0000313" key="3">
    <source>
        <dbReference type="EMBL" id="CDG22341.1"/>
    </source>
</evidence>
<evidence type="ECO:0000313" key="1">
    <source>
        <dbReference type="EMBL" id="CDG20365.1"/>
    </source>
</evidence>
<dbReference type="EMBL" id="FO704551">
    <property type="protein sequence ID" value="CDG22341.1"/>
    <property type="molecule type" value="Genomic_DNA"/>
</dbReference>
<evidence type="ECO:0000313" key="2">
    <source>
        <dbReference type="EMBL" id="CDG21839.1"/>
    </source>
</evidence>
<reference evidence="3 4" key="1">
    <citation type="submission" date="2013-07" db="EMBL/GenBank/DDBJ databases">
        <authorList>
            <person name="Genoscope - CEA"/>
        </authorList>
    </citation>
    <scope>NUCLEOTIDE SEQUENCE [LARGE SCALE GENOMIC DNA]</scope>
    <source>
        <strain evidence="3 4">G6</strain>
    </source>
</reference>
<organism evidence="3 4">
    <name type="scientific">Xenorhabdus poinarii G6</name>
    <dbReference type="NCBI Taxonomy" id="1354304"/>
    <lineage>
        <taxon>Bacteria</taxon>
        <taxon>Pseudomonadati</taxon>
        <taxon>Pseudomonadota</taxon>
        <taxon>Gammaproteobacteria</taxon>
        <taxon>Enterobacterales</taxon>
        <taxon>Morganellaceae</taxon>
        <taxon>Xenorhabdus</taxon>
    </lineage>
</organism>
<proteinExistence type="predicted"/>
<gene>
    <name evidence="1" type="ORF">XPG1_0710</name>
    <name evidence="2" type="ORF">XPG1_2184</name>
    <name evidence="3" type="ORF">XPG1_2689</name>
</gene>
<protein>
    <submittedName>
        <fullName evidence="3">Uncharacterized protein</fullName>
    </submittedName>
</protein>
<dbReference type="AlphaFoldDB" id="A0A068R617"/>
<dbReference type="KEGG" id="xpo:XPG1_0710"/>
<accession>A0A068R617</accession>
<keyword evidence="4" id="KW-1185">Reference proteome</keyword>
<sequence>MAKRRYRHEWQQLEPSIEFVEKRLNIPLIAYPMCYLPDIV</sequence>
<dbReference type="Proteomes" id="UP000032735">
    <property type="component" value="Chromosome"/>
</dbReference>
<dbReference type="EMBL" id="FO704551">
    <property type="protein sequence ID" value="CDG20365.1"/>
    <property type="molecule type" value="Genomic_DNA"/>
</dbReference>
<name>A0A068R617_9GAMM</name>